<proteinExistence type="predicted"/>
<evidence type="ECO:0000313" key="3">
    <source>
        <dbReference type="Proteomes" id="UP000789375"/>
    </source>
</evidence>
<accession>A0A9N9EL99</accession>
<keyword evidence="1" id="KW-0812">Transmembrane</keyword>
<organism evidence="2 3">
    <name type="scientific">Funneliformis mosseae</name>
    <name type="common">Endomycorrhizal fungus</name>
    <name type="synonym">Glomus mosseae</name>
    <dbReference type="NCBI Taxonomy" id="27381"/>
    <lineage>
        <taxon>Eukaryota</taxon>
        <taxon>Fungi</taxon>
        <taxon>Fungi incertae sedis</taxon>
        <taxon>Mucoromycota</taxon>
        <taxon>Glomeromycotina</taxon>
        <taxon>Glomeromycetes</taxon>
        <taxon>Glomerales</taxon>
        <taxon>Glomeraceae</taxon>
        <taxon>Funneliformis</taxon>
    </lineage>
</organism>
<name>A0A9N9EL99_FUNMO</name>
<dbReference type="EMBL" id="CAJVPP010006477">
    <property type="protein sequence ID" value="CAG8678624.1"/>
    <property type="molecule type" value="Genomic_DNA"/>
</dbReference>
<dbReference type="AlphaFoldDB" id="A0A9N9EL99"/>
<evidence type="ECO:0000256" key="1">
    <source>
        <dbReference type="SAM" id="Phobius"/>
    </source>
</evidence>
<keyword evidence="1" id="KW-0472">Membrane</keyword>
<reference evidence="2" key="1">
    <citation type="submission" date="2021-06" db="EMBL/GenBank/DDBJ databases">
        <authorList>
            <person name="Kallberg Y."/>
            <person name="Tangrot J."/>
            <person name="Rosling A."/>
        </authorList>
    </citation>
    <scope>NUCLEOTIDE SEQUENCE</scope>
    <source>
        <strain evidence="2">87-6 pot B 2015</strain>
    </source>
</reference>
<keyword evidence="3" id="KW-1185">Reference proteome</keyword>
<comment type="caution">
    <text evidence="2">The sequence shown here is derived from an EMBL/GenBank/DDBJ whole genome shotgun (WGS) entry which is preliminary data.</text>
</comment>
<gene>
    <name evidence="2" type="ORF">FMOSSE_LOCUS12766</name>
</gene>
<keyword evidence="1" id="KW-1133">Transmembrane helix</keyword>
<evidence type="ECO:0000313" key="2">
    <source>
        <dbReference type="EMBL" id="CAG8678624.1"/>
    </source>
</evidence>
<protein>
    <submittedName>
        <fullName evidence="2">923_t:CDS:1</fullName>
    </submittedName>
</protein>
<dbReference type="Proteomes" id="UP000789375">
    <property type="component" value="Unassembled WGS sequence"/>
</dbReference>
<feature type="transmembrane region" description="Helical" evidence="1">
    <location>
        <begin position="46"/>
        <end position="68"/>
    </location>
</feature>
<sequence>MANPNTNTTDDEKWTKATMDKRLLLEGLKRVIENSYTFTEDVKRSMTIFTVFYSITFILGVVFVYVNAHFQDSQKVPRIVRNSIAGVGTFASLLTSMKTISETLSSARTKEITISNIDLNIVNLAIDNGPDDNDLKELRDLIESRNNKLEKLRFYRSLGFSMLSRI</sequence>